<evidence type="ECO:0000259" key="12">
    <source>
        <dbReference type="PROSITE" id="PS50109"/>
    </source>
</evidence>
<feature type="transmembrane region" description="Helical" evidence="11">
    <location>
        <begin position="12"/>
        <end position="37"/>
    </location>
</feature>
<dbReference type="InterPro" id="IPR036890">
    <property type="entry name" value="HATPase_C_sf"/>
</dbReference>
<dbReference type="EMBL" id="NISI01000006">
    <property type="protein sequence ID" value="OWR03143.1"/>
    <property type="molecule type" value="Genomic_DNA"/>
</dbReference>
<evidence type="ECO:0000313" key="15">
    <source>
        <dbReference type="Proteomes" id="UP000197446"/>
    </source>
</evidence>
<dbReference type="SMART" id="SM00388">
    <property type="entry name" value="HisKA"/>
    <property type="match status" value="1"/>
</dbReference>
<dbReference type="CDD" id="cd00082">
    <property type="entry name" value="HisKA"/>
    <property type="match status" value="1"/>
</dbReference>
<dbReference type="Gene3D" id="1.10.287.130">
    <property type="match status" value="1"/>
</dbReference>
<feature type="domain" description="Histidine kinase" evidence="12">
    <location>
        <begin position="254"/>
        <end position="451"/>
    </location>
</feature>
<evidence type="ECO:0000256" key="6">
    <source>
        <dbReference type="ARBA" id="ARBA00022692"/>
    </source>
</evidence>
<keyword evidence="7 14" id="KW-0418">Kinase</keyword>
<evidence type="ECO:0000256" key="3">
    <source>
        <dbReference type="ARBA" id="ARBA00012438"/>
    </source>
</evidence>
<dbReference type="Pfam" id="PF00512">
    <property type="entry name" value="HisKA"/>
    <property type="match status" value="1"/>
</dbReference>
<dbReference type="InterPro" id="IPR003594">
    <property type="entry name" value="HATPase_dom"/>
</dbReference>
<dbReference type="PROSITE" id="PS50885">
    <property type="entry name" value="HAMP"/>
    <property type="match status" value="1"/>
</dbReference>
<evidence type="ECO:0000256" key="2">
    <source>
        <dbReference type="ARBA" id="ARBA00004370"/>
    </source>
</evidence>
<evidence type="ECO:0000256" key="7">
    <source>
        <dbReference type="ARBA" id="ARBA00022777"/>
    </source>
</evidence>
<evidence type="ECO:0000256" key="4">
    <source>
        <dbReference type="ARBA" id="ARBA00022553"/>
    </source>
</evidence>
<organism evidence="14 15">
    <name type="scientific">Roseateles puraquae</name>
    <dbReference type="NCBI Taxonomy" id="431059"/>
    <lineage>
        <taxon>Bacteria</taxon>
        <taxon>Pseudomonadati</taxon>
        <taxon>Pseudomonadota</taxon>
        <taxon>Betaproteobacteria</taxon>
        <taxon>Burkholderiales</taxon>
        <taxon>Sphaerotilaceae</taxon>
        <taxon>Roseateles</taxon>
    </lineage>
</organism>
<dbReference type="AlphaFoldDB" id="A0A254NDA8"/>
<dbReference type="PRINTS" id="PR00344">
    <property type="entry name" value="BCTRLSENSOR"/>
</dbReference>
<evidence type="ECO:0000313" key="14">
    <source>
        <dbReference type="EMBL" id="OWR03143.1"/>
    </source>
</evidence>
<evidence type="ECO:0000256" key="1">
    <source>
        <dbReference type="ARBA" id="ARBA00000085"/>
    </source>
</evidence>
<dbReference type="EC" id="2.7.13.3" evidence="3"/>
<dbReference type="Proteomes" id="UP000197446">
    <property type="component" value="Unassembled WGS sequence"/>
</dbReference>
<dbReference type="PROSITE" id="PS50109">
    <property type="entry name" value="HIS_KIN"/>
    <property type="match status" value="1"/>
</dbReference>
<evidence type="ECO:0000256" key="9">
    <source>
        <dbReference type="ARBA" id="ARBA00023012"/>
    </source>
</evidence>
<evidence type="ECO:0000256" key="11">
    <source>
        <dbReference type="SAM" id="Phobius"/>
    </source>
</evidence>
<dbReference type="GO" id="GO:0005886">
    <property type="term" value="C:plasma membrane"/>
    <property type="evidence" value="ECO:0007669"/>
    <property type="project" value="TreeGrafter"/>
</dbReference>
<dbReference type="SMART" id="SM00387">
    <property type="entry name" value="HATPase_c"/>
    <property type="match status" value="1"/>
</dbReference>
<dbReference type="Pfam" id="PF00672">
    <property type="entry name" value="HAMP"/>
    <property type="match status" value="1"/>
</dbReference>
<reference evidence="14 15" key="1">
    <citation type="journal article" date="2007" name="Int. J. Syst. Evol. Microbiol.">
        <title>Description of Pelomonas aquatica sp. nov. and Pelomonas puraquae sp. nov., isolated from industrial and haemodialysis water.</title>
        <authorList>
            <person name="Gomila M."/>
            <person name="Bowien B."/>
            <person name="Falsen E."/>
            <person name="Moore E.R."/>
            <person name="Lalucat J."/>
        </authorList>
    </citation>
    <scope>NUCLEOTIDE SEQUENCE [LARGE SCALE GENOMIC DNA]</scope>
    <source>
        <strain evidence="14 15">CCUG 52769</strain>
    </source>
</reference>
<dbReference type="Gene3D" id="3.30.565.10">
    <property type="entry name" value="Histidine kinase-like ATPase, C-terminal domain"/>
    <property type="match status" value="1"/>
</dbReference>
<sequence>MSAMRWPTSLQGRLLAAYLAAWLGTAALVGGAVMLYLRGDPMRWADHSGAIFAMKLADALGQDADDRLTVVPPPEAVRWLIEALPHDFGYRVFDARGRVLLWSSPETASGWTAAGLVAQPKEGPSRADIGGQPMRLWTRAAELPNGPVWVQVGASERLIALVHSGTTMRLGGAMAVTAVLSILLLGVVQFFVLRQLMRPVRRLSREAMDVAHQPGRRLRLDDLPAELQPLVQTFNQSLDSVELGYERQLRFLADAAHELKTPLALLRAQVELGEKPAVLLEDIDHMTRQVQQLLLLAEVTELHSYRHEPLDVACVVDDVGRFLQPLAARHRVLLRSETSQPPSGLQGDRDALFALVKNLAENAISCSPAGGTVRLSLSPSSLVVRDEGGGIAPAHFEHLFKRFWRAPSRRDRGAGLGLAICEAVSRAHGWRIAVRNAQPGAEFTVHFGAQS</sequence>
<comment type="subcellular location">
    <subcellularLocation>
        <location evidence="2">Membrane</location>
    </subcellularLocation>
</comment>
<dbReference type="InterPro" id="IPR050428">
    <property type="entry name" value="TCS_sensor_his_kinase"/>
</dbReference>
<dbReference type="PANTHER" id="PTHR45436:SF1">
    <property type="entry name" value="SENSOR PROTEIN QSEC"/>
    <property type="match status" value="1"/>
</dbReference>
<comment type="caution">
    <text evidence="14">The sequence shown here is derived from an EMBL/GenBank/DDBJ whole genome shotgun (WGS) entry which is preliminary data.</text>
</comment>
<dbReference type="InterPro" id="IPR003660">
    <property type="entry name" value="HAMP_dom"/>
</dbReference>
<accession>A0A254NDA8</accession>
<dbReference type="InterPro" id="IPR003661">
    <property type="entry name" value="HisK_dim/P_dom"/>
</dbReference>
<dbReference type="SUPFAM" id="SSF47384">
    <property type="entry name" value="Homodimeric domain of signal transducing histidine kinase"/>
    <property type="match status" value="1"/>
</dbReference>
<name>A0A254NDA8_9BURK</name>
<keyword evidence="5" id="KW-0808">Transferase</keyword>
<dbReference type="InterPro" id="IPR005467">
    <property type="entry name" value="His_kinase_dom"/>
</dbReference>
<dbReference type="GO" id="GO:0000155">
    <property type="term" value="F:phosphorelay sensor kinase activity"/>
    <property type="evidence" value="ECO:0007669"/>
    <property type="project" value="InterPro"/>
</dbReference>
<dbReference type="InterPro" id="IPR036097">
    <property type="entry name" value="HisK_dim/P_sf"/>
</dbReference>
<evidence type="ECO:0000256" key="10">
    <source>
        <dbReference type="ARBA" id="ARBA00023136"/>
    </source>
</evidence>
<evidence type="ECO:0000259" key="13">
    <source>
        <dbReference type="PROSITE" id="PS50885"/>
    </source>
</evidence>
<comment type="catalytic activity">
    <reaction evidence="1">
        <text>ATP + protein L-histidine = ADP + protein N-phospho-L-histidine.</text>
        <dbReference type="EC" id="2.7.13.3"/>
    </reaction>
</comment>
<keyword evidence="10 11" id="KW-0472">Membrane</keyword>
<feature type="transmembrane region" description="Helical" evidence="11">
    <location>
        <begin position="170"/>
        <end position="193"/>
    </location>
</feature>
<evidence type="ECO:0000256" key="8">
    <source>
        <dbReference type="ARBA" id="ARBA00022989"/>
    </source>
</evidence>
<dbReference type="Pfam" id="PF02518">
    <property type="entry name" value="HATPase_c"/>
    <property type="match status" value="1"/>
</dbReference>
<dbReference type="PANTHER" id="PTHR45436">
    <property type="entry name" value="SENSOR HISTIDINE KINASE YKOH"/>
    <property type="match status" value="1"/>
</dbReference>
<gene>
    <name evidence="14" type="ORF">CDO81_16400</name>
</gene>
<protein>
    <recommendedName>
        <fullName evidence="3">histidine kinase</fullName>
        <ecNumber evidence="3">2.7.13.3</ecNumber>
    </recommendedName>
</protein>
<keyword evidence="8 11" id="KW-1133">Transmembrane helix</keyword>
<proteinExistence type="predicted"/>
<keyword evidence="9" id="KW-0902">Two-component regulatory system</keyword>
<keyword evidence="15" id="KW-1185">Reference proteome</keyword>
<keyword evidence="6 11" id="KW-0812">Transmembrane</keyword>
<evidence type="ECO:0000256" key="5">
    <source>
        <dbReference type="ARBA" id="ARBA00022679"/>
    </source>
</evidence>
<feature type="domain" description="HAMP" evidence="13">
    <location>
        <begin position="194"/>
        <end position="246"/>
    </location>
</feature>
<keyword evidence="4" id="KW-0597">Phosphoprotein</keyword>
<dbReference type="InterPro" id="IPR004358">
    <property type="entry name" value="Sig_transdc_His_kin-like_C"/>
</dbReference>
<dbReference type="SUPFAM" id="SSF55874">
    <property type="entry name" value="ATPase domain of HSP90 chaperone/DNA topoisomerase II/histidine kinase"/>
    <property type="match status" value="1"/>
</dbReference>